<dbReference type="AlphaFoldDB" id="A0A8T2CKQ8"/>
<evidence type="ECO:0000313" key="17">
    <source>
        <dbReference type="Proteomes" id="UP000694251"/>
    </source>
</evidence>
<dbReference type="SMART" id="SM00369">
    <property type="entry name" value="LRR_TYP"/>
    <property type="match status" value="10"/>
</dbReference>
<keyword evidence="7" id="KW-0677">Repeat</keyword>
<dbReference type="Proteomes" id="UP000694251">
    <property type="component" value="Chromosome 6"/>
</dbReference>
<dbReference type="InterPro" id="IPR003591">
    <property type="entry name" value="Leu-rich_rpt_typical-subtyp"/>
</dbReference>
<dbReference type="OrthoDB" id="1394818at2759"/>
<dbReference type="PANTHER" id="PTHR48061">
    <property type="entry name" value="LEUCINE-RICH REPEAT RECEPTOR PROTEIN KINASE EMS1-LIKE-RELATED"/>
    <property type="match status" value="1"/>
</dbReference>
<dbReference type="SMART" id="SM00365">
    <property type="entry name" value="LRR_SD22"/>
    <property type="match status" value="6"/>
</dbReference>
<protein>
    <submittedName>
        <fullName evidence="16">Leucine-rich repeat typical subtype</fullName>
    </submittedName>
</protein>
<dbReference type="InterPro" id="IPR001611">
    <property type="entry name" value="Leu-rich_rpt"/>
</dbReference>
<organism evidence="16 17">
    <name type="scientific">Arabidopsis suecica</name>
    <name type="common">Swedish thale-cress</name>
    <name type="synonym">Cardaminopsis suecica</name>
    <dbReference type="NCBI Taxonomy" id="45249"/>
    <lineage>
        <taxon>Eukaryota</taxon>
        <taxon>Viridiplantae</taxon>
        <taxon>Streptophyta</taxon>
        <taxon>Embryophyta</taxon>
        <taxon>Tracheophyta</taxon>
        <taxon>Spermatophyta</taxon>
        <taxon>Magnoliopsida</taxon>
        <taxon>eudicotyledons</taxon>
        <taxon>Gunneridae</taxon>
        <taxon>Pentapetalae</taxon>
        <taxon>rosids</taxon>
        <taxon>malvids</taxon>
        <taxon>Brassicales</taxon>
        <taxon>Brassicaceae</taxon>
        <taxon>Camelineae</taxon>
        <taxon>Arabidopsis</taxon>
    </lineage>
</organism>
<comment type="similarity">
    <text evidence="2">Belongs to the RLP family.</text>
</comment>
<evidence type="ECO:0000256" key="1">
    <source>
        <dbReference type="ARBA" id="ARBA00004251"/>
    </source>
</evidence>
<dbReference type="Pfam" id="PF00560">
    <property type="entry name" value="LRR_1"/>
    <property type="match status" value="4"/>
</dbReference>
<evidence type="ECO:0000256" key="13">
    <source>
        <dbReference type="SAM" id="SignalP"/>
    </source>
</evidence>
<keyword evidence="8 12" id="KW-1133">Transmembrane helix</keyword>
<keyword evidence="9 12" id="KW-0472">Membrane</keyword>
<keyword evidence="4" id="KW-0433">Leucine-rich repeat</keyword>
<gene>
    <name evidence="16" type="ORF">ISN44_As06g042020</name>
</gene>
<dbReference type="InterPro" id="IPR055414">
    <property type="entry name" value="LRR_R13L4/SHOC2-like"/>
</dbReference>
<feature type="domain" description="Leucine-rich repeat-containing N-terminal plant-type" evidence="14">
    <location>
        <begin position="33"/>
        <end position="46"/>
    </location>
</feature>
<evidence type="ECO:0000256" key="10">
    <source>
        <dbReference type="ARBA" id="ARBA00023170"/>
    </source>
</evidence>
<keyword evidence="3" id="KW-1003">Cell membrane</keyword>
<keyword evidence="11" id="KW-0325">Glycoprotein</keyword>
<comment type="caution">
    <text evidence="16">The sequence shown here is derived from an EMBL/GenBank/DDBJ whole genome shotgun (WGS) entry which is preliminary data.</text>
</comment>
<evidence type="ECO:0000256" key="3">
    <source>
        <dbReference type="ARBA" id="ARBA00022475"/>
    </source>
</evidence>
<dbReference type="Pfam" id="PF23598">
    <property type="entry name" value="LRR_14"/>
    <property type="match status" value="1"/>
</dbReference>
<keyword evidence="17" id="KW-1185">Reference proteome</keyword>
<evidence type="ECO:0000256" key="4">
    <source>
        <dbReference type="ARBA" id="ARBA00022614"/>
    </source>
</evidence>
<accession>A0A8T2CKQ8</accession>
<feature type="transmembrane region" description="Helical" evidence="12">
    <location>
        <begin position="970"/>
        <end position="995"/>
    </location>
</feature>
<feature type="domain" description="Disease resistance R13L4/SHOC-2-like LRR" evidence="15">
    <location>
        <begin position="276"/>
        <end position="506"/>
    </location>
</feature>
<dbReference type="FunFam" id="3.80.10.10:FF:001166">
    <property type="entry name" value="Cf2-like protein"/>
    <property type="match status" value="1"/>
</dbReference>
<keyword evidence="10" id="KW-0675">Receptor</keyword>
<keyword evidence="6 13" id="KW-0732">Signal</keyword>
<evidence type="ECO:0000256" key="2">
    <source>
        <dbReference type="ARBA" id="ARBA00009592"/>
    </source>
</evidence>
<evidence type="ECO:0000259" key="14">
    <source>
        <dbReference type="Pfam" id="PF08263"/>
    </source>
</evidence>
<evidence type="ECO:0000256" key="8">
    <source>
        <dbReference type="ARBA" id="ARBA00022989"/>
    </source>
</evidence>
<sequence length="1013" mass="112742">MSFILRAIALLFFSISSFLYTSGSLTRNLCYPDQRDTLLEFKNEFEIQNPLGFINENIHDIVISIDVTSYPKTESWRNNSDCCFWDGVTCDVKSGDVIGVDLSCSCLHGHFKANSSLFRLPYLRTLNLAYNNFIGSPIPSGFRNLMRLERLNLSRSSFSGEIPIEILHLTKLVSLDLTSSDITFSRPLFTKTPFLRLLAQKLINLRELDMSYVNISSEIPQNISNQTSLRSLRLHDCYIFGRLPRNVLLSPTIQSIDLSMNPGLECSLPEFNGNNSLVYLDLSETSISGNIPDSISNLKHLNVLEFHDCSLTGKIPPSIGNLSHLTSLTLSSNTFAGEIPSSFQNLNQMTNLDVEDNKLGRNFPILLLNLTKMLSLSLSYNQFAGTLPPNMSSLSNLESFVAIGNSFVGTFPSSLFTITSLTYIDLRNNQLNGTLEFENVSTPSKLQTLSLGNNNFRGPIPRAFSKLVNLEMLDLSRFNIQGPVDFSIFSHLKSLQVLFLSHLNTTTSIELKAILSCIKSVSSLDLSANHISVANTSSFADLSSQLNYLNLSGCGIRAFPEFIRIQQQMRRLDLSNNRIKDQVPGWLWSLPELQMVYLSNNSFSGFDGFPRDFSTMQLYILDLSKNNFSGEIPKPICGMRSLGVLDFSRNKLNGSVPQCLNILIKRSLQVLNLGDNHLSGVLPEIFMNGSNLRSLNVGQNKLVGKLPRSLSGCSSLEVLKVERNRINDTFPFWLKSLQQLQVVILHSNEFHGSLQDHPKVASWFPQLRIIDISHNAFTGTLPSDYFMYWIAMSSERDGSELKYIGDFTYYQDSMVLANKGVELDYTKILTLFTAIDFSGNRLRGKIPESVGLLKNLIVLNLSSNSFSGNIPSSLANLTELESLDLSYNKLSGQIPPALGGLTSLSNITVSNNTLVGPIPQATQFQTQSASSFQGNLGLCGLPLSEKCRDIDTEQSQTEEKEEEEEEEEGVLSWTAAVIALVPGLIFGLTIGHIVITKKPQWFMKTNPGRRGSR</sequence>
<evidence type="ECO:0000256" key="6">
    <source>
        <dbReference type="ARBA" id="ARBA00022729"/>
    </source>
</evidence>
<comment type="subcellular location">
    <subcellularLocation>
        <location evidence="1">Cell membrane</location>
        <topology evidence="1">Single-pass type I membrane protein</topology>
    </subcellularLocation>
</comment>
<evidence type="ECO:0000256" key="12">
    <source>
        <dbReference type="SAM" id="Phobius"/>
    </source>
</evidence>
<feature type="chain" id="PRO_5035772344" evidence="13">
    <location>
        <begin position="24"/>
        <end position="1013"/>
    </location>
</feature>
<evidence type="ECO:0000256" key="11">
    <source>
        <dbReference type="ARBA" id="ARBA00023180"/>
    </source>
</evidence>
<dbReference type="Pfam" id="PF13855">
    <property type="entry name" value="LRR_8"/>
    <property type="match status" value="2"/>
</dbReference>
<evidence type="ECO:0000256" key="7">
    <source>
        <dbReference type="ARBA" id="ARBA00022737"/>
    </source>
</evidence>
<evidence type="ECO:0000259" key="15">
    <source>
        <dbReference type="Pfam" id="PF23598"/>
    </source>
</evidence>
<dbReference type="FunFam" id="3.80.10.10:FF:000213">
    <property type="entry name" value="Tyrosine-sulfated glycopeptide receptor 1"/>
    <property type="match status" value="1"/>
</dbReference>
<keyword evidence="5 12" id="KW-0812">Transmembrane</keyword>
<dbReference type="InterPro" id="IPR013210">
    <property type="entry name" value="LRR_N_plant-typ"/>
</dbReference>
<proteinExistence type="inferred from homology"/>
<dbReference type="Pfam" id="PF08263">
    <property type="entry name" value="LRRNT_2"/>
    <property type="match status" value="2"/>
</dbReference>
<evidence type="ECO:0000313" key="16">
    <source>
        <dbReference type="EMBL" id="KAG7600055.1"/>
    </source>
</evidence>
<name>A0A8T2CKQ8_ARASU</name>
<dbReference type="GO" id="GO:0005886">
    <property type="term" value="C:plasma membrane"/>
    <property type="evidence" value="ECO:0007669"/>
    <property type="project" value="UniProtKB-SubCell"/>
</dbReference>
<dbReference type="FunFam" id="3.80.10.10:FF:000041">
    <property type="entry name" value="LRR receptor-like serine/threonine-protein kinase ERECTA"/>
    <property type="match status" value="1"/>
</dbReference>
<evidence type="ECO:0000256" key="9">
    <source>
        <dbReference type="ARBA" id="ARBA00023136"/>
    </source>
</evidence>
<reference evidence="16 17" key="1">
    <citation type="submission" date="2020-12" db="EMBL/GenBank/DDBJ databases">
        <title>Concerted genomic and epigenomic changes stabilize Arabidopsis allopolyploids.</title>
        <authorList>
            <person name="Chen Z."/>
        </authorList>
    </citation>
    <scope>NUCLEOTIDE SEQUENCE [LARGE SCALE GENOMIC DNA]</scope>
    <source>
        <strain evidence="16">As9502</strain>
        <tissue evidence="16">Leaf</tissue>
    </source>
</reference>
<feature type="domain" description="Leucine-rich repeat-containing N-terminal plant-type" evidence="14">
    <location>
        <begin position="71"/>
        <end position="91"/>
    </location>
</feature>
<dbReference type="PANTHER" id="PTHR48061:SF46">
    <property type="entry name" value="LEUCINE-RICH REPEAT-CONTAINING N-TERMINAL PLANT-TYPE DOMAIN-CONTAINING PROTEIN"/>
    <property type="match status" value="1"/>
</dbReference>
<feature type="signal peptide" evidence="13">
    <location>
        <begin position="1"/>
        <end position="23"/>
    </location>
</feature>
<evidence type="ECO:0000256" key="5">
    <source>
        <dbReference type="ARBA" id="ARBA00022692"/>
    </source>
</evidence>
<dbReference type="EMBL" id="JAEFBJ010000006">
    <property type="protein sequence ID" value="KAG7600055.1"/>
    <property type="molecule type" value="Genomic_DNA"/>
</dbReference>
<dbReference type="InterPro" id="IPR046956">
    <property type="entry name" value="RLP23-like"/>
</dbReference>